<accession>X1TXG2</accession>
<comment type="caution">
    <text evidence="1">The sequence shown here is derived from an EMBL/GenBank/DDBJ whole genome shotgun (WGS) entry which is preliminary data.</text>
</comment>
<name>X1TXG2_9ZZZZ</name>
<evidence type="ECO:0000313" key="1">
    <source>
        <dbReference type="EMBL" id="GAI84729.1"/>
    </source>
</evidence>
<proteinExistence type="predicted"/>
<protein>
    <submittedName>
        <fullName evidence="1">Uncharacterized protein</fullName>
    </submittedName>
</protein>
<sequence length="33" mass="3693">MAKVKDLLKVPLANLINKSVRSSTIRNISLKKL</sequence>
<dbReference type="AlphaFoldDB" id="X1TXG2"/>
<dbReference type="EMBL" id="BARW01012508">
    <property type="protein sequence ID" value="GAI84729.1"/>
    <property type="molecule type" value="Genomic_DNA"/>
</dbReference>
<organism evidence="1">
    <name type="scientific">marine sediment metagenome</name>
    <dbReference type="NCBI Taxonomy" id="412755"/>
    <lineage>
        <taxon>unclassified sequences</taxon>
        <taxon>metagenomes</taxon>
        <taxon>ecological metagenomes</taxon>
    </lineage>
</organism>
<reference evidence="1" key="1">
    <citation type="journal article" date="2014" name="Front. Microbiol.">
        <title>High frequency of phylogenetically diverse reductive dehalogenase-homologous genes in deep subseafloor sedimentary metagenomes.</title>
        <authorList>
            <person name="Kawai M."/>
            <person name="Futagami T."/>
            <person name="Toyoda A."/>
            <person name="Takaki Y."/>
            <person name="Nishi S."/>
            <person name="Hori S."/>
            <person name="Arai W."/>
            <person name="Tsubouchi T."/>
            <person name="Morono Y."/>
            <person name="Uchiyama I."/>
            <person name="Ito T."/>
            <person name="Fujiyama A."/>
            <person name="Inagaki F."/>
            <person name="Takami H."/>
        </authorList>
    </citation>
    <scope>NUCLEOTIDE SEQUENCE</scope>
    <source>
        <strain evidence="1">Expedition CK06-06</strain>
    </source>
</reference>
<feature type="non-terminal residue" evidence="1">
    <location>
        <position position="33"/>
    </location>
</feature>
<gene>
    <name evidence="1" type="ORF">S12H4_23509</name>
</gene>